<feature type="coiled-coil region" evidence="1">
    <location>
        <begin position="365"/>
        <end position="395"/>
    </location>
</feature>
<keyword evidence="1" id="KW-0175">Coiled coil</keyword>
<organism evidence="2 3">
    <name type="scientific">Lacipirellula parvula</name>
    <dbReference type="NCBI Taxonomy" id="2650471"/>
    <lineage>
        <taxon>Bacteria</taxon>
        <taxon>Pseudomonadati</taxon>
        <taxon>Planctomycetota</taxon>
        <taxon>Planctomycetia</taxon>
        <taxon>Pirellulales</taxon>
        <taxon>Lacipirellulaceae</taxon>
        <taxon>Lacipirellula</taxon>
    </lineage>
</organism>
<name>A0A5K7XG66_9BACT</name>
<proteinExistence type="predicted"/>
<evidence type="ECO:0000313" key="2">
    <source>
        <dbReference type="EMBL" id="BBO31959.1"/>
    </source>
</evidence>
<accession>A0A5K7XG66</accession>
<reference evidence="3" key="1">
    <citation type="submission" date="2019-10" db="EMBL/GenBank/DDBJ databases">
        <title>Lacipirellula parvula gen. nov., sp. nov., representing a lineage of planctomycetes widespread in freshwater anoxic habitats, and description of the family Lacipirellulaceae.</title>
        <authorList>
            <person name="Dedysh S.N."/>
            <person name="Kulichevskaya I.S."/>
            <person name="Beletsky A.V."/>
            <person name="Rakitin A.L."/>
            <person name="Mardanov A.V."/>
            <person name="Ivanova A.A."/>
            <person name="Saltykova V.X."/>
            <person name="Rijpstra W.I.C."/>
            <person name="Sinninghe Damste J.S."/>
            <person name="Ravin N.V."/>
        </authorList>
    </citation>
    <scope>NUCLEOTIDE SEQUENCE [LARGE SCALE GENOMIC DNA]</scope>
    <source>
        <strain evidence="3">PX69</strain>
    </source>
</reference>
<evidence type="ECO:0000313" key="3">
    <source>
        <dbReference type="Proteomes" id="UP000326837"/>
    </source>
</evidence>
<keyword evidence="3" id="KW-1185">Reference proteome</keyword>
<gene>
    <name evidence="2" type="ORF">PLANPX_1571</name>
</gene>
<sequence length="545" mass="57838">MSGPIVREGRIILGVELAMPKLNASPINSALADQQKSIAKAASDAATVSQKATAAIGTQSAAVEKQASAWDKNVDALSKAGKAQQQTNAWMNDVDAAVKEATDSIEAKSAAEQAAKDKAEKLAKANIELVDSSVKAAKGAMQMARGFALLAGSEDESIAAAVKHVFFIQGLLDVADGAVKVQKALAKAYAASAAAAAASAGATSSLTVAVNALNMTVAKNPYLIVGAVALWAVVEVYNALTTSTSEAAAAEQRYQDAISKSVADREAYIEQLRIMNDAQLERIGYLDTAAQKEEALNKARGQNTGAITTGAIDTARSGRFDPAENVAMLEEAVAAVEHEKAVTKVLLDLEKDQAEVAAKKIDDQIQLIELRERELKQSKDALKAEEEKSRAIRAQIGALNGGEQARLRKLLEAANNGDLTRQQALQLQKLGGQAGQDIAAVFLAKLDQGLGALAQKTRAKVTGEDPMAVAQAEMQRRRQAEMQATGGKPPEQAISDLQQMRQDIELEADNVSRALTKTLRELVERIQRLETEASQQRRAARQNGK</sequence>
<protein>
    <submittedName>
        <fullName evidence="2">Uncharacterized protein</fullName>
    </submittedName>
</protein>
<dbReference type="EMBL" id="AP021861">
    <property type="protein sequence ID" value="BBO31959.1"/>
    <property type="molecule type" value="Genomic_DNA"/>
</dbReference>
<evidence type="ECO:0000256" key="1">
    <source>
        <dbReference type="SAM" id="Coils"/>
    </source>
</evidence>
<dbReference type="RefSeq" id="WP_152098016.1">
    <property type="nucleotide sequence ID" value="NZ_AP021861.1"/>
</dbReference>
<dbReference type="Proteomes" id="UP000326837">
    <property type="component" value="Chromosome"/>
</dbReference>
<dbReference type="AlphaFoldDB" id="A0A5K7XG66"/>
<feature type="coiled-coil region" evidence="1">
    <location>
        <begin position="494"/>
        <end position="539"/>
    </location>
</feature>
<dbReference type="KEGG" id="lpav:PLANPX_1571"/>